<feature type="signal peptide" evidence="2">
    <location>
        <begin position="1"/>
        <end position="17"/>
    </location>
</feature>
<accession>A0A3M7PBK5</accession>
<protein>
    <submittedName>
        <fullName evidence="3">Uncharacterized protein</fullName>
    </submittedName>
</protein>
<keyword evidence="1" id="KW-0472">Membrane</keyword>
<keyword evidence="1" id="KW-0812">Transmembrane</keyword>
<keyword evidence="2" id="KW-0732">Signal</keyword>
<dbReference type="EMBL" id="REGN01012301">
    <property type="protein sequence ID" value="RMZ96150.1"/>
    <property type="molecule type" value="Genomic_DNA"/>
</dbReference>
<evidence type="ECO:0000256" key="1">
    <source>
        <dbReference type="SAM" id="Phobius"/>
    </source>
</evidence>
<reference evidence="3 4" key="1">
    <citation type="journal article" date="2018" name="Sci. Rep.">
        <title>Genomic signatures of local adaptation to the degree of environmental predictability in rotifers.</title>
        <authorList>
            <person name="Franch-Gras L."/>
            <person name="Hahn C."/>
            <person name="Garcia-Roger E.M."/>
            <person name="Carmona M.J."/>
            <person name="Serra M."/>
            <person name="Gomez A."/>
        </authorList>
    </citation>
    <scope>NUCLEOTIDE SEQUENCE [LARGE SCALE GENOMIC DNA]</scope>
    <source>
        <strain evidence="3">HYR1</strain>
    </source>
</reference>
<gene>
    <name evidence="3" type="ORF">BpHYR1_015923</name>
</gene>
<evidence type="ECO:0000313" key="4">
    <source>
        <dbReference type="Proteomes" id="UP000276133"/>
    </source>
</evidence>
<evidence type="ECO:0000313" key="3">
    <source>
        <dbReference type="EMBL" id="RMZ96150.1"/>
    </source>
</evidence>
<organism evidence="3 4">
    <name type="scientific">Brachionus plicatilis</name>
    <name type="common">Marine rotifer</name>
    <name type="synonym">Brachionus muelleri</name>
    <dbReference type="NCBI Taxonomy" id="10195"/>
    <lineage>
        <taxon>Eukaryota</taxon>
        <taxon>Metazoa</taxon>
        <taxon>Spiralia</taxon>
        <taxon>Gnathifera</taxon>
        <taxon>Rotifera</taxon>
        <taxon>Eurotatoria</taxon>
        <taxon>Monogononta</taxon>
        <taxon>Pseudotrocha</taxon>
        <taxon>Ploima</taxon>
        <taxon>Brachionidae</taxon>
        <taxon>Brachionus</taxon>
    </lineage>
</organism>
<feature type="transmembrane region" description="Helical" evidence="1">
    <location>
        <begin position="59"/>
        <end position="81"/>
    </location>
</feature>
<comment type="caution">
    <text evidence="3">The sequence shown here is derived from an EMBL/GenBank/DDBJ whole genome shotgun (WGS) entry which is preliminary data.</text>
</comment>
<keyword evidence="1" id="KW-1133">Transmembrane helix</keyword>
<dbReference type="Proteomes" id="UP000276133">
    <property type="component" value="Unassembled WGS sequence"/>
</dbReference>
<name>A0A3M7PBK5_BRAPC</name>
<sequence length="98" mass="11729">MFLKFFLISSEFFSATSLPIKPPIDLRKFDNQLRYEENVYFISFLPYDQKRYSLRHFSCLFAATHLNILILDLLTFVMLFFCTLRVWCSCSLQGSRTY</sequence>
<evidence type="ECO:0000256" key="2">
    <source>
        <dbReference type="SAM" id="SignalP"/>
    </source>
</evidence>
<keyword evidence="4" id="KW-1185">Reference proteome</keyword>
<proteinExistence type="predicted"/>
<feature type="chain" id="PRO_5018017196" evidence="2">
    <location>
        <begin position="18"/>
        <end position="98"/>
    </location>
</feature>
<dbReference type="AlphaFoldDB" id="A0A3M7PBK5"/>